<dbReference type="EMBL" id="LNJE01000002">
    <property type="protein sequence ID" value="KYC58475.1"/>
    <property type="molecule type" value="Genomic_DNA"/>
</dbReference>
<dbReference type="GO" id="GO:0016491">
    <property type="term" value="F:oxidoreductase activity"/>
    <property type="evidence" value="ECO:0007669"/>
    <property type="project" value="InterPro"/>
</dbReference>
<dbReference type="InterPro" id="IPR023885">
    <property type="entry name" value="4Fe4S-binding_SPASM_dom"/>
</dbReference>
<sequence>MDNINVPYRMQTNGKLLNELPIEYLNRIDRILISIDGNKEKTDSNRGEGTYNLVMKNVSLIREKGYIGEIIARMTIDLKSPDIYEQVLHLISIGFSSIHWQIDAGFYAYDYDKKKFSIFLKGYNASITKLVDFWVKDMQNKRVLKLYPFIGIVDSLLKNEKSLLRCGAGHSGYAIRTDGKIVACPIMTWIEDFFSGDLNSNPEDLKVFPIAERCINCEVNHICGGRCLYWSHLRLWPEEGDQLICKTIKHLIYELKNKVPEIKELIQKGIISSKNFEYEKYFGPEIIP</sequence>
<dbReference type="AlphaFoldDB" id="A0A150JMJ3"/>
<dbReference type="NCBIfam" id="TIGR04085">
    <property type="entry name" value="rSAM_more_4Fe4S"/>
    <property type="match status" value="1"/>
</dbReference>
<proteinExistence type="predicted"/>
<dbReference type="InterPro" id="IPR023819">
    <property type="entry name" value="Pep-mod_rSAM_AF0577"/>
</dbReference>
<dbReference type="SUPFAM" id="SSF102114">
    <property type="entry name" value="Radical SAM enzymes"/>
    <property type="match status" value="1"/>
</dbReference>
<dbReference type="Gene3D" id="3.20.20.70">
    <property type="entry name" value="Aldolase class I"/>
    <property type="match status" value="1"/>
</dbReference>
<evidence type="ECO:0008006" key="3">
    <source>
        <dbReference type="Google" id="ProtNLM"/>
    </source>
</evidence>
<comment type="cofactor">
    <cofactor evidence="1">
        <name>[4Fe-4S] cluster</name>
        <dbReference type="ChEBI" id="CHEBI:49883"/>
    </cofactor>
</comment>
<accession>A0A150JMJ3</accession>
<gene>
    <name evidence="2" type="ORF">APG09_00222</name>
</gene>
<evidence type="ECO:0000256" key="1">
    <source>
        <dbReference type="ARBA" id="ARBA00001966"/>
    </source>
</evidence>
<dbReference type="InterPro" id="IPR023867">
    <property type="entry name" value="Sulphatase_maturase_rSAM"/>
</dbReference>
<organism evidence="2">
    <name type="scientific">Candidatus Methanofastidiosum methylothiophilum</name>
    <dbReference type="NCBI Taxonomy" id="1705564"/>
    <lineage>
        <taxon>Archaea</taxon>
        <taxon>Methanobacteriati</taxon>
        <taxon>Methanobacteriota</taxon>
        <taxon>Stenosarchaea group</taxon>
        <taxon>Candidatus Methanofastidiosia</taxon>
        <taxon>Candidatus Methanofastidiosales</taxon>
        <taxon>Candidatus Methanofastidiosaceae</taxon>
        <taxon>Candidatus Methanofastidiosum</taxon>
    </lineage>
</organism>
<evidence type="ECO:0000313" key="2">
    <source>
        <dbReference type="EMBL" id="KYC58475.1"/>
    </source>
</evidence>
<protein>
    <recommendedName>
        <fullName evidence="3">4Fe4S-binding SPASM domain-containing protein</fullName>
    </recommendedName>
</protein>
<reference evidence="2" key="1">
    <citation type="journal article" date="2016" name="ISME J.">
        <title>Chasing the elusive Euryarchaeota class WSA2: genomes reveal a uniquely fastidious methyl-reducing methanogen.</title>
        <authorList>
            <person name="Nobu M.K."/>
            <person name="Narihiro T."/>
            <person name="Kuroda K."/>
            <person name="Mei R."/>
            <person name="Liu W.T."/>
        </authorList>
    </citation>
    <scope>NUCLEOTIDE SEQUENCE [LARGE SCALE GENOMIC DNA]</scope>
    <source>
        <strain evidence="2">ADurb1213_Bin02801</strain>
    </source>
</reference>
<dbReference type="InterPro" id="IPR013785">
    <property type="entry name" value="Aldolase_TIM"/>
</dbReference>
<dbReference type="NCBIfam" id="TIGR04084">
    <property type="entry name" value="rSAM_AF0577"/>
    <property type="match status" value="1"/>
</dbReference>
<dbReference type="PANTHER" id="PTHR43273">
    <property type="entry name" value="ANAEROBIC SULFATASE-MATURATING ENZYME HOMOLOG ASLB-RELATED"/>
    <property type="match status" value="1"/>
</dbReference>
<comment type="caution">
    <text evidence="2">The sequence shown here is derived from an EMBL/GenBank/DDBJ whole genome shotgun (WGS) entry which is preliminary data.</text>
</comment>
<dbReference type="PANTHER" id="PTHR43273:SF2">
    <property type="entry name" value="RADICAL SAM CORE DOMAIN-CONTAINING PROTEIN"/>
    <property type="match status" value="1"/>
</dbReference>
<dbReference type="InterPro" id="IPR058240">
    <property type="entry name" value="rSAM_sf"/>
</dbReference>
<name>A0A150JMJ3_9EURY</name>